<dbReference type="EMBL" id="LR797147">
    <property type="protein sequence ID" value="CAB4190321.1"/>
    <property type="molecule type" value="Genomic_DNA"/>
</dbReference>
<gene>
    <name evidence="1" type="ORF">UFOVP1202_45</name>
</gene>
<evidence type="ECO:0000313" key="1">
    <source>
        <dbReference type="EMBL" id="CAB4190321.1"/>
    </source>
</evidence>
<sequence>MTTSLKLTFARYVYELGVFSVDNNPNTGYGDALGQGAMVCKLPWSHDDGYTKAWEQYLAAKAAAEVLGGVICLAAKVDGEWIACHHTNLSE</sequence>
<reference evidence="1" key="1">
    <citation type="submission" date="2020-05" db="EMBL/GenBank/DDBJ databases">
        <authorList>
            <person name="Chiriac C."/>
            <person name="Salcher M."/>
            <person name="Ghai R."/>
            <person name="Kavagutti S V."/>
        </authorList>
    </citation>
    <scope>NUCLEOTIDE SEQUENCE</scope>
</reference>
<organism evidence="1">
    <name type="scientific">uncultured Caudovirales phage</name>
    <dbReference type="NCBI Taxonomy" id="2100421"/>
    <lineage>
        <taxon>Viruses</taxon>
        <taxon>Duplodnaviria</taxon>
        <taxon>Heunggongvirae</taxon>
        <taxon>Uroviricota</taxon>
        <taxon>Caudoviricetes</taxon>
        <taxon>Peduoviridae</taxon>
        <taxon>Maltschvirus</taxon>
        <taxon>Maltschvirus maltsch</taxon>
    </lineage>
</organism>
<proteinExistence type="predicted"/>
<protein>
    <submittedName>
        <fullName evidence="1">Uncharacterized protein</fullName>
    </submittedName>
</protein>
<accession>A0A6J5RA07</accession>
<name>A0A6J5RA07_9CAUD</name>